<keyword evidence="5" id="KW-0190">Covalent protein-DNA linkage</keyword>
<dbReference type="GO" id="GO:0016829">
    <property type="term" value="F:lyase activity"/>
    <property type="evidence" value="ECO:0007669"/>
    <property type="project" value="UniProtKB-KW"/>
</dbReference>
<sequence length="248" mass="27287">MAGRLHIAEMNIAALLTPTGLPSPTIRQPLLTSPNHSPRHPTSIIALTEEGAPELRSAFWGLTPPWLKQLDRAPHCARLDALDSRPMYRDARHHRCLVPVTGIYIWMTQASGKQPFMVTHVDRRPLLLAGIRTFYPDPLQKTMPAHSSSSPRGRESFALITLESNALIAPFSDRLPAILEPESVSTWLSATTTPEEACALLSPAPLDALGIFPVSRAINAPSCQEWHLSHPVGPMRTAPRNDDTDTQQ</sequence>
<keyword evidence="3" id="KW-0227">DNA damage</keyword>
<organism evidence="10 11">
    <name type="scientific">Zymobacter palmae</name>
    <dbReference type="NCBI Taxonomy" id="33074"/>
    <lineage>
        <taxon>Bacteria</taxon>
        <taxon>Pseudomonadati</taxon>
        <taxon>Pseudomonadota</taxon>
        <taxon>Gammaproteobacteria</taxon>
        <taxon>Oceanospirillales</taxon>
        <taxon>Halomonadaceae</taxon>
        <taxon>Zymobacter group</taxon>
        <taxon>Zymobacter</taxon>
    </lineage>
</organism>
<keyword evidence="11" id="KW-1185">Reference proteome</keyword>
<feature type="region of interest" description="Disordered" evidence="9">
    <location>
        <begin position="229"/>
        <end position="248"/>
    </location>
</feature>
<accession>A0A348HC79</accession>
<evidence type="ECO:0000256" key="2">
    <source>
        <dbReference type="ARBA" id="ARBA00022670"/>
    </source>
</evidence>
<feature type="compositionally biased region" description="Basic and acidic residues" evidence="9">
    <location>
        <begin position="239"/>
        <end position="248"/>
    </location>
</feature>
<keyword evidence="4 8" id="KW-0378">Hydrolase</keyword>
<dbReference type="PANTHER" id="PTHR13604:SF0">
    <property type="entry name" value="ABASIC SITE PROCESSING PROTEIN HMCES"/>
    <property type="match status" value="1"/>
</dbReference>
<dbReference type="GO" id="GO:0008233">
    <property type="term" value="F:peptidase activity"/>
    <property type="evidence" value="ECO:0007669"/>
    <property type="project" value="UniProtKB-KW"/>
</dbReference>
<dbReference type="GO" id="GO:0106300">
    <property type="term" value="P:protein-DNA covalent cross-linking repair"/>
    <property type="evidence" value="ECO:0007669"/>
    <property type="project" value="InterPro"/>
</dbReference>
<evidence type="ECO:0000256" key="1">
    <source>
        <dbReference type="ARBA" id="ARBA00008136"/>
    </source>
</evidence>
<dbReference type="AlphaFoldDB" id="A0A348HC79"/>
<comment type="similarity">
    <text evidence="1 8">Belongs to the SOS response-associated peptidase family.</text>
</comment>
<dbReference type="GO" id="GO:0006508">
    <property type="term" value="P:proteolysis"/>
    <property type="evidence" value="ECO:0007669"/>
    <property type="project" value="UniProtKB-KW"/>
</dbReference>
<dbReference type="EMBL" id="AP018933">
    <property type="protein sequence ID" value="BBG29231.1"/>
    <property type="molecule type" value="Genomic_DNA"/>
</dbReference>
<evidence type="ECO:0000256" key="3">
    <source>
        <dbReference type="ARBA" id="ARBA00022763"/>
    </source>
</evidence>
<keyword evidence="7" id="KW-0456">Lyase</keyword>
<protein>
    <recommendedName>
        <fullName evidence="8">Abasic site processing protein</fullName>
        <ecNumber evidence="8">3.4.-.-</ecNumber>
    </recommendedName>
</protein>
<evidence type="ECO:0000313" key="11">
    <source>
        <dbReference type="Proteomes" id="UP000267342"/>
    </source>
</evidence>
<reference evidence="10 11" key="1">
    <citation type="submission" date="2018-09" db="EMBL/GenBank/DDBJ databases">
        <title>Zymobacter palmae IAM14233 (=T109) whole genome analysis.</title>
        <authorList>
            <person name="Yanase H."/>
        </authorList>
    </citation>
    <scope>NUCLEOTIDE SEQUENCE [LARGE SCALE GENOMIC DNA]</scope>
    <source>
        <strain evidence="10 11">IAM14233</strain>
    </source>
</reference>
<dbReference type="Pfam" id="PF02586">
    <property type="entry name" value="SRAP"/>
    <property type="match status" value="1"/>
</dbReference>
<evidence type="ECO:0000256" key="7">
    <source>
        <dbReference type="ARBA" id="ARBA00023239"/>
    </source>
</evidence>
<proteinExistence type="inferred from homology"/>
<dbReference type="InterPro" id="IPR036590">
    <property type="entry name" value="SRAP-like"/>
</dbReference>
<dbReference type="RefSeq" id="WP_027704619.1">
    <property type="nucleotide sequence ID" value="NZ_AP018933.1"/>
</dbReference>
<dbReference type="GO" id="GO:0003697">
    <property type="term" value="F:single-stranded DNA binding"/>
    <property type="evidence" value="ECO:0007669"/>
    <property type="project" value="InterPro"/>
</dbReference>
<evidence type="ECO:0000256" key="6">
    <source>
        <dbReference type="ARBA" id="ARBA00023125"/>
    </source>
</evidence>
<dbReference type="EC" id="3.4.-.-" evidence="8"/>
<name>A0A348HC79_9GAMM</name>
<evidence type="ECO:0000256" key="5">
    <source>
        <dbReference type="ARBA" id="ARBA00023124"/>
    </source>
</evidence>
<dbReference type="SUPFAM" id="SSF143081">
    <property type="entry name" value="BB1717-like"/>
    <property type="match status" value="1"/>
</dbReference>
<dbReference type="PANTHER" id="PTHR13604">
    <property type="entry name" value="DC12-RELATED"/>
    <property type="match status" value="1"/>
</dbReference>
<dbReference type="KEGG" id="zpl:ZBT109_0443"/>
<evidence type="ECO:0000256" key="9">
    <source>
        <dbReference type="SAM" id="MobiDB-lite"/>
    </source>
</evidence>
<dbReference type="STRING" id="1123510.GCA_000620025_00645"/>
<evidence type="ECO:0000313" key="10">
    <source>
        <dbReference type="EMBL" id="BBG29231.1"/>
    </source>
</evidence>
<dbReference type="Gene3D" id="3.90.1680.10">
    <property type="entry name" value="SOS response associated peptidase-like"/>
    <property type="match status" value="1"/>
</dbReference>
<evidence type="ECO:0000256" key="4">
    <source>
        <dbReference type="ARBA" id="ARBA00022801"/>
    </source>
</evidence>
<keyword evidence="6" id="KW-0238">DNA-binding</keyword>
<gene>
    <name evidence="10" type="ORF">ZBT109_0443</name>
</gene>
<keyword evidence="2 8" id="KW-0645">Protease</keyword>
<dbReference type="Proteomes" id="UP000267342">
    <property type="component" value="Chromosome"/>
</dbReference>
<dbReference type="OrthoDB" id="6192129at2"/>
<dbReference type="InterPro" id="IPR003738">
    <property type="entry name" value="SRAP"/>
</dbReference>
<evidence type="ECO:0000256" key="8">
    <source>
        <dbReference type="RuleBase" id="RU364100"/>
    </source>
</evidence>